<evidence type="ECO:0000256" key="5">
    <source>
        <dbReference type="ARBA" id="ARBA00023136"/>
    </source>
</evidence>
<feature type="transmembrane region" description="Helical" evidence="6">
    <location>
        <begin position="38"/>
        <end position="62"/>
    </location>
</feature>
<protein>
    <submittedName>
        <fullName evidence="7">Uncharacterized protein</fullName>
    </submittedName>
</protein>
<keyword evidence="5 6" id="KW-0472">Membrane</keyword>
<dbReference type="GO" id="GO:0005886">
    <property type="term" value="C:plasma membrane"/>
    <property type="evidence" value="ECO:0007669"/>
    <property type="project" value="UniProtKB-SubCell"/>
</dbReference>
<evidence type="ECO:0000256" key="1">
    <source>
        <dbReference type="ARBA" id="ARBA00004651"/>
    </source>
</evidence>
<feature type="transmembrane region" description="Helical" evidence="6">
    <location>
        <begin position="152"/>
        <end position="176"/>
    </location>
</feature>
<feature type="transmembrane region" description="Helical" evidence="6">
    <location>
        <begin position="260"/>
        <end position="284"/>
    </location>
</feature>
<dbReference type="PANTHER" id="PTHR30213:SF1">
    <property type="entry name" value="INNER MEMBRANE PROTEIN YHJD"/>
    <property type="match status" value="1"/>
</dbReference>
<dbReference type="EMBL" id="CADCUM010000059">
    <property type="protein sequence ID" value="CAA9376234.1"/>
    <property type="molecule type" value="Genomic_DNA"/>
</dbReference>
<reference evidence="7" key="1">
    <citation type="submission" date="2020-02" db="EMBL/GenBank/DDBJ databases">
        <authorList>
            <person name="Meier V. D."/>
        </authorList>
    </citation>
    <scope>NUCLEOTIDE SEQUENCE</scope>
    <source>
        <strain evidence="7">AVDCRST_MAG32</strain>
    </source>
</reference>
<dbReference type="PANTHER" id="PTHR30213">
    <property type="entry name" value="INNER MEMBRANE PROTEIN YHJD"/>
    <property type="match status" value="1"/>
</dbReference>
<feature type="transmembrane region" description="Helical" evidence="6">
    <location>
        <begin position="225"/>
        <end position="248"/>
    </location>
</feature>
<gene>
    <name evidence="7" type="ORF">AVDCRST_MAG32-1218</name>
</gene>
<evidence type="ECO:0000313" key="7">
    <source>
        <dbReference type="EMBL" id="CAA9376234.1"/>
    </source>
</evidence>
<accession>A0A6J4N3B6</accession>
<keyword evidence="4 6" id="KW-1133">Transmembrane helix</keyword>
<proteinExistence type="predicted"/>
<name>A0A6J4N3B6_9ACTN</name>
<evidence type="ECO:0000256" key="4">
    <source>
        <dbReference type="ARBA" id="ARBA00022989"/>
    </source>
</evidence>
<dbReference type="AlphaFoldDB" id="A0A6J4N3B6"/>
<evidence type="ECO:0000256" key="6">
    <source>
        <dbReference type="SAM" id="Phobius"/>
    </source>
</evidence>
<dbReference type="Pfam" id="PF03631">
    <property type="entry name" value="Virul_fac_BrkB"/>
    <property type="match status" value="1"/>
</dbReference>
<dbReference type="InterPro" id="IPR017039">
    <property type="entry name" value="Virul_fac_BrkB"/>
</dbReference>
<feature type="transmembrane region" description="Helical" evidence="6">
    <location>
        <begin position="107"/>
        <end position="125"/>
    </location>
</feature>
<evidence type="ECO:0000256" key="2">
    <source>
        <dbReference type="ARBA" id="ARBA00022475"/>
    </source>
</evidence>
<keyword evidence="3 6" id="KW-0812">Transmembrane</keyword>
<comment type="subcellular location">
    <subcellularLocation>
        <location evidence="1">Cell membrane</location>
        <topology evidence="1">Multi-pass membrane protein</topology>
    </subcellularLocation>
</comment>
<organism evidence="7">
    <name type="scientific">uncultured Nocardioides sp</name>
    <dbReference type="NCBI Taxonomy" id="198441"/>
    <lineage>
        <taxon>Bacteria</taxon>
        <taxon>Bacillati</taxon>
        <taxon>Actinomycetota</taxon>
        <taxon>Actinomycetes</taxon>
        <taxon>Propionibacteriales</taxon>
        <taxon>Nocardioidaceae</taxon>
        <taxon>Nocardioides</taxon>
        <taxon>environmental samples</taxon>
    </lineage>
</organism>
<sequence length="358" mass="38010">MPVVDALKQRLARLRQRRPVVDHFVRALQHYGRVRGNALAAAVTYFAFLSFFPILALSFAVLGQLTKVYGGDVQQTLVRAANQVVPDLIGPPNGISLDTLQSSAPSIFSVGIVLTLYAGLGWLSGMREALETVFEEPPRQRPGFVSGKLRDVLALLVLGSVLIVAVAVSGVTARLIEPILGWLGLGDAAAWFLVPLAVLLGLAANTVLFFAFFRLLASPDVPARSLWSGAVLGAVVFELLKQLSTYLLGLTKNSDAFQAFGIALVLLVWINYFSRVVVFAAAWAQTTPEARALRDARVAVDLAVEAPPVDLRSVATASVAPPSSGAAAVPGRQDPRAAFAAGAAAMLALVAAVRRRRP</sequence>
<keyword evidence="2" id="KW-1003">Cell membrane</keyword>
<feature type="transmembrane region" description="Helical" evidence="6">
    <location>
        <begin position="188"/>
        <end position="213"/>
    </location>
</feature>
<evidence type="ECO:0000256" key="3">
    <source>
        <dbReference type="ARBA" id="ARBA00022692"/>
    </source>
</evidence>